<sequence>MKRFFTPATKTAEALPLPEKSRTTALEWASVIAVFTLTFAFRWPFLAESFWIDELHTAWCVADGWDEVAPRAKMGNQQPLYFWALWVWQQIPWPEPWASYPVEVLPRITSLWCVSLSAALIVWGSLRFHGSLLAALVAGLAMAIDRQAAFFGVELRPYAAVILGSTFAIGFAARIWASANTNQNRDWIGLHASVLFATLMHITSLITLVPLVIAVAAKDLNDSRRDSGQTKRKLWRHGGWLAAWVLMGLFLSSDQHEIWDRREAWSSFGRPSSLFAFWQMWPWLGWTLIPISVAVVCFALSHATADSTAHNISQSPNGHQKDCSETSFFRDPTTSFTILLLTVLLVSTLSAFFLSEFGGVPIWQRRYLIAGLPLGCISLGGWIATLRHRLHYKLLVPLIAISSFVAIAWSQNSIHPSVAKYWVYRGEDWRTAFHRLADLNETDDSNQTDVIQQHVWIDGDLIEQPAITGRVTDVELATYLTLPARGPYSPDKDASPSNHANLHALGSLAPMDGWQQAIQSSGLDEPNAKHWFLSRSLPVNQRMPRLLDERDIEFHGQFGKVFLYSQSSHFESSPNSKSPSED</sequence>
<keyword evidence="1" id="KW-0472">Membrane</keyword>
<feature type="transmembrane region" description="Helical" evidence="1">
    <location>
        <begin position="25"/>
        <end position="45"/>
    </location>
</feature>
<dbReference type="PATRIC" id="fig|991778.3.peg.1987"/>
<dbReference type="RefSeq" id="WP_007325815.1">
    <property type="nucleotide sequence ID" value="NZ_AFAR01000110.1"/>
</dbReference>
<dbReference type="EMBL" id="AFAR01000110">
    <property type="protein sequence ID" value="EGF28152.1"/>
    <property type="molecule type" value="Genomic_DNA"/>
</dbReference>
<evidence type="ECO:0000313" key="2">
    <source>
        <dbReference type="EMBL" id="EGF28152.1"/>
    </source>
</evidence>
<feature type="transmembrane region" description="Helical" evidence="1">
    <location>
        <begin position="274"/>
        <end position="301"/>
    </location>
</feature>
<protein>
    <recommendedName>
        <fullName evidence="4">Glycosyltransferase RgtA/B/C/D-like domain-containing protein</fullName>
    </recommendedName>
</protein>
<evidence type="ECO:0008006" key="4">
    <source>
        <dbReference type="Google" id="ProtNLM"/>
    </source>
</evidence>
<feature type="transmembrane region" description="Helical" evidence="1">
    <location>
        <begin position="189"/>
        <end position="214"/>
    </location>
</feature>
<accession>F2AQA4</accession>
<feature type="transmembrane region" description="Helical" evidence="1">
    <location>
        <begin position="336"/>
        <end position="355"/>
    </location>
</feature>
<dbReference type="AlphaFoldDB" id="F2AQA4"/>
<organism evidence="2 3">
    <name type="scientific">Rhodopirellula baltica WH47</name>
    <dbReference type="NCBI Taxonomy" id="991778"/>
    <lineage>
        <taxon>Bacteria</taxon>
        <taxon>Pseudomonadati</taxon>
        <taxon>Planctomycetota</taxon>
        <taxon>Planctomycetia</taxon>
        <taxon>Pirellulales</taxon>
        <taxon>Pirellulaceae</taxon>
        <taxon>Rhodopirellula</taxon>
    </lineage>
</organism>
<keyword evidence="1" id="KW-1133">Transmembrane helix</keyword>
<feature type="transmembrane region" description="Helical" evidence="1">
    <location>
        <begin position="158"/>
        <end position="177"/>
    </location>
</feature>
<evidence type="ECO:0000313" key="3">
    <source>
        <dbReference type="Proteomes" id="UP000006222"/>
    </source>
</evidence>
<keyword evidence="1" id="KW-0812">Transmembrane</keyword>
<name>F2AQA4_RHOBT</name>
<comment type="caution">
    <text evidence="2">The sequence shown here is derived from an EMBL/GenBank/DDBJ whole genome shotgun (WGS) entry which is preliminary data.</text>
</comment>
<evidence type="ECO:0000256" key="1">
    <source>
        <dbReference type="SAM" id="Phobius"/>
    </source>
</evidence>
<feature type="transmembrane region" description="Helical" evidence="1">
    <location>
        <begin position="234"/>
        <end position="253"/>
    </location>
</feature>
<proteinExistence type="predicted"/>
<feature type="transmembrane region" description="Helical" evidence="1">
    <location>
        <begin position="367"/>
        <end position="384"/>
    </location>
</feature>
<gene>
    <name evidence="2" type="ORF">RBWH47_02425</name>
</gene>
<dbReference type="Proteomes" id="UP000006222">
    <property type="component" value="Unassembled WGS sequence"/>
</dbReference>
<feature type="transmembrane region" description="Helical" evidence="1">
    <location>
        <begin position="390"/>
        <end position="410"/>
    </location>
</feature>
<reference evidence="2 3" key="1">
    <citation type="journal article" date="2013" name="Mar. Genomics">
        <title>Expression of sulfatases in Rhodopirellula baltica and the diversity of sulfatases in the genus Rhodopirellula.</title>
        <authorList>
            <person name="Wegner C.E."/>
            <person name="Richter-Heitmann T."/>
            <person name="Klindworth A."/>
            <person name="Klockow C."/>
            <person name="Richter M."/>
            <person name="Achstetter T."/>
            <person name="Glockner F.O."/>
            <person name="Harder J."/>
        </authorList>
    </citation>
    <scope>NUCLEOTIDE SEQUENCE [LARGE SCALE GENOMIC DNA]</scope>
    <source>
        <strain evidence="2 3">WH47</strain>
    </source>
</reference>